<dbReference type="AlphaFoldDB" id="A0A1I0ZIT0"/>
<evidence type="ECO:0000313" key="9">
    <source>
        <dbReference type="EMBL" id="SFB25016.1"/>
    </source>
</evidence>
<dbReference type="STRING" id="1120918.SAMN05216249_11535"/>
<dbReference type="InterPro" id="IPR051472">
    <property type="entry name" value="T3SS_Stator/FliH"/>
</dbReference>
<feature type="coiled-coil region" evidence="7">
    <location>
        <begin position="143"/>
        <end position="177"/>
    </location>
</feature>
<dbReference type="InterPro" id="IPR018035">
    <property type="entry name" value="Flagellar_FliH/T3SS_HrpE"/>
</dbReference>
<evidence type="ECO:0000256" key="5">
    <source>
        <dbReference type="ARBA" id="ARBA00022927"/>
    </source>
</evidence>
<evidence type="ECO:0000256" key="7">
    <source>
        <dbReference type="SAM" id="Coils"/>
    </source>
</evidence>
<dbReference type="Pfam" id="PF02108">
    <property type="entry name" value="FliH"/>
    <property type="match status" value="1"/>
</dbReference>
<keyword evidence="6" id="KW-1006">Bacterial flagellum protein export</keyword>
<protein>
    <submittedName>
        <fullName evidence="9">Flagellar assembly protein FliH</fullName>
    </submittedName>
</protein>
<keyword evidence="4" id="KW-1005">Bacterial flagellum biogenesis</keyword>
<proteinExistence type="inferred from homology"/>
<organism evidence="9 10">
    <name type="scientific">Acetitomaculum ruminis DSM 5522</name>
    <dbReference type="NCBI Taxonomy" id="1120918"/>
    <lineage>
        <taxon>Bacteria</taxon>
        <taxon>Bacillati</taxon>
        <taxon>Bacillota</taxon>
        <taxon>Clostridia</taxon>
        <taxon>Lachnospirales</taxon>
        <taxon>Lachnospiraceae</taxon>
        <taxon>Acetitomaculum</taxon>
    </lineage>
</organism>
<dbReference type="Proteomes" id="UP000198838">
    <property type="component" value="Unassembled WGS sequence"/>
</dbReference>
<comment type="similarity">
    <text evidence="2">Belongs to the FliH family.</text>
</comment>
<dbReference type="PANTHER" id="PTHR34982:SF1">
    <property type="entry name" value="FLAGELLAR ASSEMBLY PROTEIN FLIH"/>
    <property type="match status" value="1"/>
</dbReference>
<keyword evidence="3" id="KW-0813">Transport</keyword>
<dbReference type="PANTHER" id="PTHR34982">
    <property type="entry name" value="YOP PROTEINS TRANSLOCATION PROTEIN L"/>
    <property type="match status" value="1"/>
</dbReference>
<dbReference type="GO" id="GO:0015031">
    <property type="term" value="P:protein transport"/>
    <property type="evidence" value="ECO:0007669"/>
    <property type="project" value="UniProtKB-KW"/>
</dbReference>
<evidence type="ECO:0000313" key="10">
    <source>
        <dbReference type="Proteomes" id="UP000198838"/>
    </source>
</evidence>
<reference evidence="9 10" key="1">
    <citation type="submission" date="2016-10" db="EMBL/GenBank/DDBJ databases">
        <authorList>
            <person name="de Groot N.N."/>
        </authorList>
    </citation>
    <scope>NUCLEOTIDE SEQUENCE [LARGE SCALE GENOMIC DNA]</scope>
    <source>
        <strain evidence="9 10">DSM 5522</strain>
    </source>
</reference>
<accession>A0A1I0ZIT0</accession>
<dbReference type="RefSeq" id="WP_242949120.1">
    <property type="nucleotide sequence ID" value="NZ_FOJY01000015.1"/>
</dbReference>
<dbReference type="GO" id="GO:0044781">
    <property type="term" value="P:bacterial-type flagellum organization"/>
    <property type="evidence" value="ECO:0007669"/>
    <property type="project" value="UniProtKB-KW"/>
</dbReference>
<sequence length="300" mass="34188">MSNLFKAAFVRNKDGQTPHVIDSNSLLMEKMQKAKEAYEKTDEPYQDGDKVVFQEFSDEENDGFFQGEGDNEVEEGENTGFTSNVIKAPEFDLGKYEEIAAEILAKARREAESIRNDALVEAAEVRNAEALKGREEGYEEGYNQGIEAREKEMEELRASVEEEKASLQAEYNKQVAEIEPHLVNVIADVFEQVFLIQFADKKEIVLNIVKNAVEKIEDSKEFTIKVPVENLQFLIEHKAELQEKLGEYVKIEIISDNTLRDNQCIIDTDSGVFDCSLDIQLDNLVRDLKSLSITEFQNNR</sequence>
<evidence type="ECO:0000256" key="4">
    <source>
        <dbReference type="ARBA" id="ARBA00022795"/>
    </source>
</evidence>
<evidence type="ECO:0000259" key="8">
    <source>
        <dbReference type="Pfam" id="PF02108"/>
    </source>
</evidence>
<keyword evidence="10" id="KW-1185">Reference proteome</keyword>
<name>A0A1I0ZIT0_9FIRM</name>
<gene>
    <name evidence="9" type="ORF">SAMN05216249_11535</name>
</gene>
<dbReference type="GO" id="GO:0005829">
    <property type="term" value="C:cytosol"/>
    <property type="evidence" value="ECO:0007669"/>
    <property type="project" value="TreeGrafter"/>
</dbReference>
<evidence type="ECO:0000256" key="3">
    <source>
        <dbReference type="ARBA" id="ARBA00022448"/>
    </source>
</evidence>
<evidence type="ECO:0000256" key="6">
    <source>
        <dbReference type="ARBA" id="ARBA00023225"/>
    </source>
</evidence>
<feature type="domain" description="Flagellar assembly protein FliH/Type III secretion system HrpE" evidence="8">
    <location>
        <begin position="159"/>
        <end position="283"/>
    </location>
</feature>
<keyword evidence="5" id="KW-0653">Protein transport</keyword>
<keyword evidence="9" id="KW-0282">Flagellum</keyword>
<keyword evidence="9" id="KW-0966">Cell projection</keyword>
<keyword evidence="7" id="KW-0175">Coiled coil</keyword>
<comment type="function">
    <text evidence="1">Needed for flagellar regrowth and assembly.</text>
</comment>
<evidence type="ECO:0000256" key="2">
    <source>
        <dbReference type="ARBA" id="ARBA00006602"/>
    </source>
</evidence>
<evidence type="ECO:0000256" key="1">
    <source>
        <dbReference type="ARBA" id="ARBA00003041"/>
    </source>
</evidence>
<dbReference type="EMBL" id="FOJY01000015">
    <property type="protein sequence ID" value="SFB25016.1"/>
    <property type="molecule type" value="Genomic_DNA"/>
</dbReference>
<keyword evidence="9" id="KW-0969">Cilium</keyword>